<dbReference type="InterPro" id="IPR027417">
    <property type="entry name" value="P-loop_NTPase"/>
</dbReference>
<dbReference type="FunFam" id="1.20.1560.10:FF:000044">
    <property type="entry name" value="ABC transporter B family member 9"/>
    <property type="match status" value="1"/>
</dbReference>
<feature type="domain" description="ABC transporter" evidence="13">
    <location>
        <begin position="1049"/>
        <end position="1286"/>
    </location>
</feature>
<evidence type="ECO:0000259" key="14">
    <source>
        <dbReference type="PROSITE" id="PS50929"/>
    </source>
</evidence>
<evidence type="ECO:0000256" key="10">
    <source>
        <dbReference type="ARBA" id="ARBA00023180"/>
    </source>
</evidence>
<dbReference type="GO" id="GO:0016887">
    <property type="term" value="F:ATP hydrolysis activity"/>
    <property type="evidence" value="ECO:0007669"/>
    <property type="project" value="InterPro"/>
</dbReference>
<evidence type="ECO:0000256" key="3">
    <source>
        <dbReference type="ARBA" id="ARBA00022448"/>
    </source>
</evidence>
<name>A0A2C9W9L2_MANES</name>
<dbReference type="Pfam" id="PF00664">
    <property type="entry name" value="ABC_membrane"/>
    <property type="match status" value="2"/>
</dbReference>
<dbReference type="Gene3D" id="3.40.50.300">
    <property type="entry name" value="P-loop containing nucleotide triphosphate hydrolases"/>
    <property type="match status" value="2"/>
</dbReference>
<keyword evidence="8 12" id="KW-1133">Transmembrane helix</keyword>
<evidence type="ECO:0000256" key="2">
    <source>
        <dbReference type="ARBA" id="ARBA00007577"/>
    </source>
</evidence>
<evidence type="ECO:0000313" key="16">
    <source>
        <dbReference type="Proteomes" id="UP000091857"/>
    </source>
</evidence>
<dbReference type="GO" id="GO:0005524">
    <property type="term" value="F:ATP binding"/>
    <property type="evidence" value="ECO:0007669"/>
    <property type="project" value="UniProtKB-KW"/>
</dbReference>
<dbReference type="InterPro" id="IPR036640">
    <property type="entry name" value="ABC1_TM_sf"/>
</dbReference>
<proteinExistence type="inferred from homology"/>
<evidence type="ECO:0000256" key="11">
    <source>
        <dbReference type="SAM" id="MobiDB-lite"/>
    </source>
</evidence>
<dbReference type="CDD" id="cd18578">
    <property type="entry name" value="ABC_6TM_Pgp_ABCB1_D2_like"/>
    <property type="match status" value="1"/>
</dbReference>
<dbReference type="Gramene" id="Manes.03G212500.1.v8.1">
    <property type="protein sequence ID" value="Manes.03G212500.1.v8.1.CDS"/>
    <property type="gene ID" value="Manes.03G212500.v8.1"/>
</dbReference>
<evidence type="ECO:0000256" key="4">
    <source>
        <dbReference type="ARBA" id="ARBA00022692"/>
    </source>
</evidence>
<feature type="transmembrane region" description="Helical" evidence="12">
    <location>
        <begin position="59"/>
        <end position="83"/>
    </location>
</feature>
<dbReference type="GO" id="GO:0042626">
    <property type="term" value="F:ATPase-coupled transmembrane transporter activity"/>
    <property type="evidence" value="ECO:0000318"/>
    <property type="project" value="GO_Central"/>
</dbReference>
<evidence type="ECO:0000256" key="8">
    <source>
        <dbReference type="ARBA" id="ARBA00022989"/>
    </source>
</evidence>
<keyword evidence="6" id="KW-0547">Nucleotide-binding</keyword>
<dbReference type="GO" id="GO:0140359">
    <property type="term" value="F:ABC-type transporter activity"/>
    <property type="evidence" value="ECO:0007669"/>
    <property type="project" value="InterPro"/>
</dbReference>
<dbReference type="EMBL" id="CM004389">
    <property type="protein sequence ID" value="OAY56233.1"/>
    <property type="molecule type" value="Genomic_DNA"/>
</dbReference>
<feature type="transmembrane region" description="Helical" evidence="12">
    <location>
        <begin position="950"/>
        <end position="973"/>
    </location>
</feature>
<feature type="domain" description="ABC transmembrane type-1" evidence="14">
    <location>
        <begin position="728"/>
        <end position="1014"/>
    </location>
</feature>
<feature type="transmembrane region" description="Helical" evidence="12">
    <location>
        <begin position="871"/>
        <end position="888"/>
    </location>
</feature>
<dbReference type="SMART" id="SM00382">
    <property type="entry name" value="AAA"/>
    <property type="match status" value="2"/>
</dbReference>
<dbReference type="GO" id="GO:0005886">
    <property type="term" value="C:plasma membrane"/>
    <property type="evidence" value="ECO:0000318"/>
    <property type="project" value="GO_Central"/>
</dbReference>
<dbReference type="FunFam" id="3.40.50.300:FF:000066">
    <property type="entry name" value="ABC transporter B family member 1"/>
    <property type="match status" value="2"/>
</dbReference>
<feature type="transmembrane region" description="Helical" evidence="12">
    <location>
        <begin position="768"/>
        <end position="793"/>
    </location>
</feature>
<dbReference type="Pfam" id="PF00005">
    <property type="entry name" value="ABC_tran"/>
    <property type="match status" value="2"/>
</dbReference>
<dbReference type="GO" id="GO:0010328">
    <property type="term" value="F:auxin influx transmembrane transporter activity"/>
    <property type="evidence" value="ECO:0007669"/>
    <property type="project" value="UniProtKB-ARBA"/>
</dbReference>
<dbReference type="CDD" id="cd18577">
    <property type="entry name" value="ABC_6TM_Pgp_ABCB1_D1_like"/>
    <property type="match status" value="1"/>
</dbReference>
<dbReference type="SUPFAM" id="SSF90123">
    <property type="entry name" value="ABC transporter transmembrane region"/>
    <property type="match status" value="2"/>
</dbReference>
<evidence type="ECO:0000256" key="9">
    <source>
        <dbReference type="ARBA" id="ARBA00023136"/>
    </source>
</evidence>
<dbReference type="OrthoDB" id="6500128at2759"/>
<feature type="transmembrane region" description="Helical" evidence="12">
    <location>
        <begin position="209"/>
        <end position="230"/>
    </location>
</feature>
<evidence type="ECO:0008006" key="17">
    <source>
        <dbReference type="Google" id="ProtNLM"/>
    </source>
</evidence>
<gene>
    <name evidence="15" type="ORF">MANES_03G212500v8</name>
</gene>
<dbReference type="GO" id="GO:0010329">
    <property type="term" value="F:auxin efflux transmembrane transporter activity"/>
    <property type="evidence" value="ECO:0007669"/>
    <property type="project" value="UniProtKB-ARBA"/>
</dbReference>
<keyword evidence="7" id="KW-0067">ATP-binding</keyword>
<organism evidence="15 16">
    <name type="scientific">Manihot esculenta</name>
    <name type="common">Cassava</name>
    <name type="synonym">Jatropha manihot</name>
    <dbReference type="NCBI Taxonomy" id="3983"/>
    <lineage>
        <taxon>Eukaryota</taxon>
        <taxon>Viridiplantae</taxon>
        <taxon>Streptophyta</taxon>
        <taxon>Embryophyta</taxon>
        <taxon>Tracheophyta</taxon>
        <taxon>Spermatophyta</taxon>
        <taxon>Magnoliopsida</taxon>
        <taxon>eudicotyledons</taxon>
        <taxon>Gunneridae</taxon>
        <taxon>Pentapetalae</taxon>
        <taxon>rosids</taxon>
        <taxon>fabids</taxon>
        <taxon>Malpighiales</taxon>
        <taxon>Euphorbiaceae</taxon>
        <taxon>Crotonoideae</taxon>
        <taxon>Manihoteae</taxon>
        <taxon>Manihot</taxon>
    </lineage>
</organism>
<feature type="transmembrane region" description="Helical" evidence="12">
    <location>
        <begin position="724"/>
        <end position="748"/>
    </location>
</feature>
<dbReference type="PROSITE" id="PS50893">
    <property type="entry name" value="ABC_TRANSPORTER_2"/>
    <property type="match status" value="2"/>
</dbReference>
<feature type="domain" description="ABC transporter" evidence="13">
    <location>
        <begin position="386"/>
        <end position="622"/>
    </location>
</feature>
<feature type="domain" description="ABC transmembrane type-1" evidence="14">
    <location>
        <begin position="63"/>
        <end position="351"/>
    </location>
</feature>
<feature type="transmembrane region" description="Helical" evidence="12">
    <location>
        <begin position="187"/>
        <end position="203"/>
    </location>
</feature>
<protein>
    <recommendedName>
        <fullName evidence="17">ABC transporter B family member 11</fullName>
    </recommendedName>
</protein>
<keyword evidence="3" id="KW-0813">Transport</keyword>
<keyword evidence="4 12" id="KW-0812">Transmembrane</keyword>
<keyword evidence="10" id="KW-0325">Glycoprotein</keyword>
<evidence type="ECO:0000313" key="15">
    <source>
        <dbReference type="EMBL" id="OAY56233.1"/>
    </source>
</evidence>
<accession>A0A2C9W9L2</accession>
<dbReference type="PROSITE" id="PS50929">
    <property type="entry name" value="ABC_TM1F"/>
    <property type="match status" value="2"/>
</dbReference>
<dbReference type="PANTHER" id="PTHR43394">
    <property type="entry name" value="ATP-DEPENDENT PERMEASE MDL1, MITOCHONDRIAL"/>
    <property type="match status" value="1"/>
</dbReference>
<dbReference type="InterPro" id="IPR003439">
    <property type="entry name" value="ABC_transporter-like_ATP-bd"/>
</dbReference>
<keyword evidence="16" id="KW-1185">Reference proteome</keyword>
<sequence length="1299" mass="140300">MAEESGLVGEVTTEQAKTSMSDPQVVELQEAIEKSKKKKESTNTLPFYKLFSFADSIDYLLMFVGIIAAAGNGVCMPLLTILFGDSVNAFGDNSVNTKGVVHEVSKVSLKYVYLALGSSVAGFLQVACWMVTGQRQAAKIRSLYLSTILKQEIGFFDKEIDTGEILGSMSGDMVLIQDAMGEKVGKFLQLILTFISGFVIAFIKGWKLTLVMLSSIPLLVLSGALMSIYISKLASRGQTTYSLAATVVEQTIGSIRTVASFNGEKQAIDKYNKSLTKAYKSGVQESMAAGLGFGVVTFIVFSNYALAVWFGAKLVINEGYKGGDIISIVFVVLTGSLSLGQASPCLTAFSAGQAAAYKMFDVIGRKPQIDAYDTNGLTLNEIHGDIEFRDIYFSYPARPEEQIFSGFSISIPSGSTAALVGESGSGKSTVISLIERFYDPQAGEVLIDGVNLKEFQLKWIRQKIGLVSQEPVLFSCSIKENIGYGKENATTEEIVAAAELANAAKFIDKLPQGFDTMVGEHGTQLSGGQKQRVAIARAILRDPRILLLDEATSALDAESERIVQEALDRIMINRTTVVVAHRLSTVRNADMIAVIHRGTIVERGSHLELTKDPDGAFSQLIRMQEMSPLPQNIALNDAERTEIIVDSERHSSQLFSILRSLSQGSSGIGNSSRHSFSVPFGVPTGINVPETALAEPSITLVSASSPPPPKVPLRRLAYLNKPEIPALLLGSLAAATNGVILPLFGVLVSSMIKTFFEPAEQLRKDSRFWAFMFLGLASMSLLVNPMRSYFFAVGGCKLIRRIRSMCFEKVIYMEVGWFDEPGHSSGAIGAKLSADAASVRSLVGDALGLLVQNIATAVAGLVIAFEANWQLAFIILIMLPLLGLNGYVQMKFIEGFSADAKKMYEEASQIANDAIRSIRTIASFCAEEKVMALYKKICEGPVRTGIREGLISGFGFGLSFFLLYSVYAASFYAGAQLVEAGNTTFVEVFRAFCALTMAAVGVSQSSSLAPDASKAKGAAASVFAILDQKSKVNSNDDSGIVIEDLKGQIEFQHVSFRYPIRPDIQIFKDLSLAIQAGKTVALVGESGSGKSTVISLLQRFYDPDSGHITVDGIEIQNLQVKWLRQQMGMVGQEPVLFNDSIRANIIYGKEGNATEAEILAASELANAHKFISSLRQGYETRVGERGVQLSGGQKQRVAIARAIVKAPKILLLDEATSALDAESERLVQDALDRVVENRTTVVVAHRLSTIKNADMIAVVKNGVIAEKGKHETLMNMKEGVYASIVALHTSASSQKAKLT</sequence>
<dbReference type="PANTHER" id="PTHR43394:SF16">
    <property type="entry name" value="ABC TRANSPORTER B FAMILY MEMBER 4-LIKE ISOFORM X1"/>
    <property type="match status" value="1"/>
</dbReference>
<dbReference type="Gene3D" id="1.20.1560.10">
    <property type="entry name" value="ABC transporter type 1, transmembrane domain"/>
    <property type="match status" value="1"/>
</dbReference>
<dbReference type="Proteomes" id="UP000091857">
    <property type="component" value="Chromosome 3"/>
</dbReference>
<dbReference type="FunFam" id="1.20.1560.10:FF:000009">
    <property type="entry name" value="ABC transporter B family member 1"/>
    <property type="match status" value="1"/>
</dbReference>
<dbReference type="InterPro" id="IPR017871">
    <property type="entry name" value="ABC_transporter-like_CS"/>
</dbReference>
<comment type="caution">
    <text evidence="15">The sequence shown here is derived from an EMBL/GenBank/DDBJ whole genome shotgun (WGS) entry which is preliminary data.</text>
</comment>
<dbReference type="SUPFAM" id="SSF52540">
    <property type="entry name" value="P-loop containing nucleoside triphosphate hydrolases"/>
    <property type="match status" value="2"/>
</dbReference>
<keyword evidence="5" id="KW-0677">Repeat</keyword>
<feature type="transmembrane region" description="Helical" evidence="12">
    <location>
        <begin position="111"/>
        <end position="132"/>
    </location>
</feature>
<evidence type="ECO:0000256" key="12">
    <source>
        <dbReference type="SAM" id="Phobius"/>
    </source>
</evidence>
<evidence type="ECO:0000256" key="6">
    <source>
        <dbReference type="ARBA" id="ARBA00022741"/>
    </source>
</evidence>
<evidence type="ECO:0000256" key="7">
    <source>
        <dbReference type="ARBA" id="ARBA00022840"/>
    </source>
</evidence>
<keyword evidence="9 12" id="KW-0472">Membrane</keyword>
<dbReference type="CDD" id="cd03249">
    <property type="entry name" value="ABC_MTABC3_MDL1_MDL2"/>
    <property type="match status" value="2"/>
</dbReference>
<dbReference type="PROSITE" id="PS00211">
    <property type="entry name" value="ABC_TRANSPORTER_1"/>
    <property type="match status" value="2"/>
</dbReference>
<comment type="subcellular location">
    <subcellularLocation>
        <location evidence="1">Cell membrane</location>
        <topology evidence="1">Multi-pass membrane protein</topology>
    </subcellularLocation>
</comment>
<dbReference type="InterPro" id="IPR011527">
    <property type="entry name" value="ABC1_TM_dom"/>
</dbReference>
<evidence type="ECO:0000259" key="13">
    <source>
        <dbReference type="PROSITE" id="PS50893"/>
    </source>
</evidence>
<comment type="similarity">
    <text evidence="2">Belongs to the ABC transporter superfamily. ABCB family. Multidrug resistance exporter (TC 3.A.1.201) subfamily.</text>
</comment>
<dbReference type="InterPro" id="IPR003593">
    <property type="entry name" value="AAA+_ATPase"/>
</dbReference>
<feature type="transmembrane region" description="Helical" evidence="12">
    <location>
        <begin position="846"/>
        <end position="865"/>
    </location>
</feature>
<evidence type="ECO:0000256" key="5">
    <source>
        <dbReference type="ARBA" id="ARBA00022737"/>
    </source>
</evidence>
<feature type="compositionally biased region" description="Polar residues" evidence="11">
    <location>
        <begin position="12"/>
        <end position="22"/>
    </location>
</feature>
<feature type="transmembrane region" description="Helical" evidence="12">
    <location>
        <begin position="287"/>
        <end position="310"/>
    </location>
</feature>
<dbReference type="InterPro" id="IPR039421">
    <property type="entry name" value="Type_1_exporter"/>
</dbReference>
<feature type="region of interest" description="Disordered" evidence="11">
    <location>
        <begin position="1"/>
        <end position="23"/>
    </location>
</feature>
<reference evidence="16" key="1">
    <citation type="journal article" date="2016" name="Nat. Biotechnol.">
        <title>Sequencing wild and cultivated cassava and related species reveals extensive interspecific hybridization and genetic diversity.</title>
        <authorList>
            <person name="Bredeson J.V."/>
            <person name="Lyons J.B."/>
            <person name="Prochnik S.E."/>
            <person name="Wu G.A."/>
            <person name="Ha C.M."/>
            <person name="Edsinger-Gonzales E."/>
            <person name="Grimwood J."/>
            <person name="Schmutz J."/>
            <person name="Rabbi I.Y."/>
            <person name="Egesi C."/>
            <person name="Nauluvula P."/>
            <person name="Lebot V."/>
            <person name="Ndunguru J."/>
            <person name="Mkamilo G."/>
            <person name="Bart R.S."/>
            <person name="Setter T.L."/>
            <person name="Gleadow R.M."/>
            <person name="Kulakow P."/>
            <person name="Ferguson M.E."/>
            <person name="Rounsley S."/>
            <person name="Rokhsar D.S."/>
        </authorList>
    </citation>
    <scope>NUCLEOTIDE SEQUENCE [LARGE SCALE GENOMIC DNA]</scope>
    <source>
        <strain evidence="16">cv. AM560-2</strain>
    </source>
</reference>
<evidence type="ECO:0000256" key="1">
    <source>
        <dbReference type="ARBA" id="ARBA00004651"/>
    </source>
</evidence>
<feature type="transmembrane region" description="Helical" evidence="12">
    <location>
        <begin position="325"/>
        <end position="349"/>
    </location>
</feature>